<protein>
    <submittedName>
        <fullName evidence="1">Uncharacterized protein</fullName>
    </submittedName>
</protein>
<accession>A0A653CWI1</accession>
<keyword evidence="2" id="KW-1185">Reference proteome</keyword>
<dbReference type="AlphaFoldDB" id="A0A653CWI1"/>
<proteinExistence type="predicted"/>
<dbReference type="EMBL" id="CAACVG010009153">
    <property type="protein sequence ID" value="VEN52274.1"/>
    <property type="molecule type" value="Genomic_DNA"/>
</dbReference>
<dbReference type="PANTHER" id="PTHR34153">
    <property type="entry name" value="SI:CH211-262H13.3-RELATED-RELATED"/>
    <property type="match status" value="1"/>
</dbReference>
<organism evidence="1 2">
    <name type="scientific">Callosobruchus maculatus</name>
    <name type="common">Southern cowpea weevil</name>
    <name type="synonym">Pulse bruchid</name>
    <dbReference type="NCBI Taxonomy" id="64391"/>
    <lineage>
        <taxon>Eukaryota</taxon>
        <taxon>Metazoa</taxon>
        <taxon>Ecdysozoa</taxon>
        <taxon>Arthropoda</taxon>
        <taxon>Hexapoda</taxon>
        <taxon>Insecta</taxon>
        <taxon>Pterygota</taxon>
        <taxon>Neoptera</taxon>
        <taxon>Endopterygota</taxon>
        <taxon>Coleoptera</taxon>
        <taxon>Polyphaga</taxon>
        <taxon>Cucujiformia</taxon>
        <taxon>Chrysomeloidea</taxon>
        <taxon>Chrysomelidae</taxon>
        <taxon>Bruchinae</taxon>
        <taxon>Bruchini</taxon>
        <taxon>Callosobruchus</taxon>
    </lineage>
</organism>
<evidence type="ECO:0000313" key="1">
    <source>
        <dbReference type="EMBL" id="VEN52274.1"/>
    </source>
</evidence>
<dbReference type="Proteomes" id="UP000410492">
    <property type="component" value="Unassembled WGS sequence"/>
</dbReference>
<sequence length="370" mass="42187">MYYGVVEFKSRRQDLQELAIVPLTWLIKNERRCYWPTGTKKLPLEVFVKQCPPPNKNWRHFPVNKVHYKTVDYDSAEQEITRIIKEYETINSLSEASKHSVVERKYVSDTSESSDDDEPLVPKKPKMCEAKSAISSPARQELGNDVNVSALDTPGPSSTSTMTNFAITSEALNHDIIIEGLHNCSYAPSTVEDDSVSKQMTDSDFKDLVITSLAKLQTTNDQILLTMQEILRYNKKIALEKLIAPENLPNFPLNTYDDFLSFEALAKDDPIVSQYMVRRLAALGGSGVEGVTRRIMRFLLANQLSVQFNWKGRFNKIGFENTSTWNIVLEAAKLNFPAHEKNDMKVAWAVKEWLKHSSTRMNQGRREKDS</sequence>
<name>A0A653CWI1_CALMS</name>
<dbReference type="PANTHER" id="PTHR34153:SF2">
    <property type="entry name" value="SI:CH211-262H13.3-RELATED"/>
    <property type="match status" value="1"/>
</dbReference>
<reference evidence="1 2" key="1">
    <citation type="submission" date="2019-01" db="EMBL/GenBank/DDBJ databases">
        <authorList>
            <person name="Sayadi A."/>
        </authorList>
    </citation>
    <scope>NUCLEOTIDE SEQUENCE [LARGE SCALE GENOMIC DNA]</scope>
</reference>
<evidence type="ECO:0000313" key="2">
    <source>
        <dbReference type="Proteomes" id="UP000410492"/>
    </source>
</evidence>
<dbReference type="OrthoDB" id="6776294at2759"/>
<gene>
    <name evidence="1" type="ORF">CALMAC_LOCUS12464</name>
</gene>